<evidence type="ECO:0000313" key="2">
    <source>
        <dbReference type="Proteomes" id="UP000050525"/>
    </source>
</evidence>
<accession>A0A151M3F8</accession>
<comment type="caution">
    <text evidence="1">The sequence shown here is derived from an EMBL/GenBank/DDBJ whole genome shotgun (WGS) entry which is preliminary data.</text>
</comment>
<sequence>MGGFSARDSPLLLAPANENLSFCSAGVSLGAESVQWYLPLSDHIVGATVRCLLKFPNQGLAAWMLGAGNNRQGDVRDHMLCVRALASCSQLLLLNYIPNPGCSYWILQYKSS</sequence>
<dbReference type="AlphaFoldDB" id="A0A151M3F8"/>
<reference evidence="1 2" key="1">
    <citation type="journal article" date="2012" name="Genome Biol.">
        <title>Sequencing three crocodilian genomes to illuminate the evolution of archosaurs and amniotes.</title>
        <authorList>
            <person name="St John J.A."/>
            <person name="Braun E.L."/>
            <person name="Isberg S.R."/>
            <person name="Miles L.G."/>
            <person name="Chong A.Y."/>
            <person name="Gongora J."/>
            <person name="Dalzell P."/>
            <person name="Moran C."/>
            <person name="Bed'hom B."/>
            <person name="Abzhanov A."/>
            <person name="Burgess S.C."/>
            <person name="Cooksey A.M."/>
            <person name="Castoe T.A."/>
            <person name="Crawford N.G."/>
            <person name="Densmore L.D."/>
            <person name="Drew J.C."/>
            <person name="Edwards S.V."/>
            <person name="Faircloth B.C."/>
            <person name="Fujita M.K."/>
            <person name="Greenwold M.J."/>
            <person name="Hoffmann F.G."/>
            <person name="Howard J.M."/>
            <person name="Iguchi T."/>
            <person name="Janes D.E."/>
            <person name="Khan S.Y."/>
            <person name="Kohno S."/>
            <person name="de Koning A.J."/>
            <person name="Lance S.L."/>
            <person name="McCarthy F.M."/>
            <person name="McCormack J.E."/>
            <person name="Merchant M.E."/>
            <person name="Peterson D.G."/>
            <person name="Pollock D.D."/>
            <person name="Pourmand N."/>
            <person name="Raney B.J."/>
            <person name="Roessler K.A."/>
            <person name="Sanford J.R."/>
            <person name="Sawyer R.H."/>
            <person name="Schmidt C.J."/>
            <person name="Triplett E.W."/>
            <person name="Tuberville T.D."/>
            <person name="Venegas-Anaya M."/>
            <person name="Howard J.T."/>
            <person name="Jarvis E.D."/>
            <person name="Guillette L.J.Jr."/>
            <person name="Glenn T.C."/>
            <person name="Green R.E."/>
            <person name="Ray D.A."/>
        </authorList>
    </citation>
    <scope>NUCLEOTIDE SEQUENCE [LARGE SCALE GENOMIC DNA]</scope>
    <source>
        <strain evidence="1">KSC_2009_1</strain>
    </source>
</reference>
<proteinExistence type="predicted"/>
<name>A0A151M3F8_ALLMI</name>
<gene>
    <name evidence="1" type="ORF">Y1Q_0018993</name>
</gene>
<dbReference type="Proteomes" id="UP000050525">
    <property type="component" value="Unassembled WGS sequence"/>
</dbReference>
<protein>
    <submittedName>
        <fullName evidence="1">Uncharacterized protein</fullName>
    </submittedName>
</protein>
<keyword evidence="2" id="KW-1185">Reference proteome</keyword>
<evidence type="ECO:0000313" key="1">
    <source>
        <dbReference type="EMBL" id="KYO19055.1"/>
    </source>
</evidence>
<organism evidence="1 2">
    <name type="scientific">Alligator mississippiensis</name>
    <name type="common">American alligator</name>
    <dbReference type="NCBI Taxonomy" id="8496"/>
    <lineage>
        <taxon>Eukaryota</taxon>
        <taxon>Metazoa</taxon>
        <taxon>Chordata</taxon>
        <taxon>Craniata</taxon>
        <taxon>Vertebrata</taxon>
        <taxon>Euteleostomi</taxon>
        <taxon>Archelosauria</taxon>
        <taxon>Archosauria</taxon>
        <taxon>Crocodylia</taxon>
        <taxon>Alligatoridae</taxon>
        <taxon>Alligatorinae</taxon>
        <taxon>Alligator</taxon>
    </lineage>
</organism>
<dbReference type="EMBL" id="AKHW03006769">
    <property type="protein sequence ID" value="KYO19055.1"/>
    <property type="molecule type" value="Genomic_DNA"/>
</dbReference>